<accession>A0A9W5PL91</accession>
<organism evidence="13 14">
    <name type="scientific">Bacillus cereus VD133</name>
    <dbReference type="NCBI Taxonomy" id="1053233"/>
    <lineage>
        <taxon>Bacteria</taxon>
        <taxon>Bacillati</taxon>
        <taxon>Bacillota</taxon>
        <taxon>Bacilli</taxon>
        <taxon>Bacillales</taxon>
        <taxon>Bacillaceae</taxon>
        <taxon>Bacillus</taxon>
        <taxon>Bacillus cereus group</taxon>
    </lineage>
</organism>
<reference evidence="13 14" key="1">
    <citation type="submission" date="2012-12" db="EMBL/GenBank/DDBJ databases">
        <title>The Genome Sequence of Bacillus cereus VD133.</title>
        <authorList>
            <consortium name="The Broad Institute Genome Sequencing Platform"/>
            <consortium name="The Broad Institute Genome Sequencing Center for Infectious Disease"/>
            <person name="Feldgarden M."/>
            <person name="Van der Auwera G.A."/>
            <person name="Mahillon J."/>
            <person name="Duprez V."/>
            <person name="Timmery S."/>
            <person name="Mattelet C."/>
            <person name="Dierick K."/>
            <person name="Sun M."/>
            <person name="Yu Z."/>
            <person name="Zhu L."/>
            <person name="Hu X."/>
            <person name="Shank E.B."/>
            <person name="Swiecicka I."/>
            <person name="Hansen B.M."/>
            <person name="Andrup L."/>
            <person name="Walker B."/>
            <person name="Young S.K."/>
            <person name="Zeng Q."/>
            <person name="Gargeya S."/>
            <person name="Fitzgerald M."/>
            <person name="Haas B."/>
            <person name="Abouelleil A."/>
            <person name="Alvarado L."/>
            <person name="Arachchi H.M."/>
            <person name="Berlin A.M."/>
            <person name="Chapman S.B."/>
            <person name="Dewar J."/>
            <person name="Goldberg J."/>
            <person name="Griggs A."/>
            <person name="Gujja S."/>
            <person name="Hansen M."/>
            <person name="Howarth C."/>
            <person name="Imamovic A."/>
            <person name="Larimer J."/>
            <person name="McCowan C."/>
            <person name="Murphy C."/>
            <person name="Neiman D."/>
            <person name="Pearson M."/>
            <person name="Priest M."/>
            <person name="Roberts A."/>
            <person name="Saif S."/>
            <person name="Shea T."/>
            <person name="Sisk P."/>
            <person name="Sykes S."/>
            <person name="Wortman J."/>
            <person name="Nusbaum C."/>
            <person name="Birren B."/>
        </authorList>
    </citation>
    <scope>NUCLEOTIDE SEQUENCE [LARGE SCALE GENOMIC DNA]</scope>
    <source>
        <strain evidence="13 14">VD133</strain>
    </source>
</reference>
<dbReference type="PANTHER" id="PTHR21015">
    <property type="entry name" value="UDP-N-ACETYLGLUCOSAMINE--N-ACETYLMURAMYL-(PENTAPEPTIDE) PYROPHOSPHORYL-UNDECAPRENOL N-ACETYLGLUCOSAMINE TRANSFERASE 1"/>
    <property type="match status" value="1"/>
</dbReference>
<feature type="domain" description="Glycosyltransferase family 28 N-terminal" evidence="11">
    <location>
        <begin position="5"/>
        <end position="139"/>
    </location>
</feature>
<feature type="domain" description="Glycosyl transferase family 28 C-terminal" evidence="12">
    <location>
        <begin position="186"/>
        <end position="336"/>
    </location>
</feature>
<dbReference type="CDD" id="cd03785">
    <property type="entry name" value="GT28_MurG"/>
    <property type="match status" value="1"/>
</dbReference>
<evidence type="ECO:0000313" key="14">
    <source>
        <dbReference type="Proteomes" id="UP000014018"/>
    </source>
</evidence>
<keyword evidence="3 10" id="KW-0328">Glycosyltransferase</keyword>
<feature type="binding site" evidence="10">
    <location>
        <position position="193"/>
    </location>
    <ligand>
        <name>UDP-N-acetyl-alpha-D-glucosamine</name>
        <dbReference type="ChEBI" id="CHEBI:57705"/>
    </ligand>
</feature>
<evidence type="ECO:0000256" key="3">
    <source>
        <dbReference type="ARBA" id="ARBA00022676"/>
    </source>
</evidence>
<evidence type="ECO:0000256" key="2">
    <source>
        <dbReference type="ARBA" id="ARBA00022618"/>
    </source>
</evidence>
<sequence>MNKKIIFTGGGTAGHVMVNVAIIPELKKLGWDIEYIGSENGIEKNLITNVKYHKISTGKLRRYWDWNNLKDPFKVIRGSLQSYKLIKNARPNVIFSAGGFVSVPVVLGAWLNRVPIIIREPDSTIGLANKIAIPFADKLCITFPDTKVGVNPEQIVYTGPIIREEIKNGSLERGLAYCGFTKDKPTLLIMGGSQGAERINQMLQATLDKLLVQFNIVHICGKGKMNSIFQAEGYRQFEYINEQMPDILAMADLVISRAGSSAISELLVLKKPTLLIPLSDGSSRGDQIINAEFCKRNKYAKVLLQENMDEEVFIESIEDLYRNREQYIKKMEKNKETGGINKVVNLIEDFI</sequence>
<keyword evidence="7 10" id="KW-0472">Membrane</keyword>
<feature type="binding site" evidence="10">
    <location>
        <position position="163"/>
    </location>
    <ligand>
        <name>UDP-N-acetyl-alpha-D-glucosamine</name>
        <dbReference type="ChEBI" id="CHEBI:57705"/>
    </ligand>
</feature>
<dbReference type="InterPro" id="IPR006009">
    <property type="entry name" value="GlcNAc_MurG"/>
</dbReference>
<feature type="binding site" evidence="10">
    <location>
        <position position="287"/>
    </location>
    <ligand>
        <name>UDP-N-acetyl-alpha-D-glucosamine</name>
        <dbReference type="ChEBI" id="CHEBI:57705"/>
    </ligand>
</feature>
<keyword evidence="4 10" id="KW-0808">Transferase</keyword>
<evidence type="ECO:0000313" key="13">
    <source>
        <dbReference type="EMBL" id="EOO27169.1"/>
    </source>
</evidence>
<comment type="function">
    <text evidence="10">Cell wall formation. Catalyzes the transfer of a GlcNAc subunit on undecaprenyl-pyrophosphoryl-MurNAc-pentapeptide (lipid intermediate I) to form undecaprenyl-pyrophosphoryl-MurNAc-(pentapeptide)GlcNAc (lipid intermediate II).</text>
</comment>
<name>A0A9W5PL91_BACCE</name>
<gene>
    <name evidence="10" type="primary">murG</name>
    <name evidence="13" type="ORF">IIU_05923</name>
</gene>
<dbReference type="EMBL" id="AHFB01000111">
    <property type="protein sequence ID" value="EOO27169.1"/>
    <property type="molecule type" value="Genomic_DNA"/>
</dbReference>
<evidence type="ECO:0000256" key="6">
    <source>
        <dbReference type="ARBA" id="ARBA00022984"/>
    </source>
</evidence>
<dbReference type="GO" id="GO:0005886">
    <property type="term" value="C:plasma membrane"/>
    <property type="evidence" value="ECO:0007669"/>
    <property type="project" value="UniProtKB-SubCell"/>
</dbReference>
<comment type="pathway">
    <text evidence="10">Cell wall biogenesis; peptidoglycan biosynthesis.</text>
</comment>
<protein>
    <recommendedName>
        <fullName evidence="10">UDP-N-acetylglucosamine--N-acetylmuramyl-(pentapeptide) pyrophosphoryl-undecaprenol N-acetylglucosamine transferase</fullName>
        <ecNumber evidence="10">2.4.1.227</ecNumber>
    </recommendedName>
    <alternativeName>
        <fullName evidence="10">Undecaprenyl-PP-MurNAc-pentapeptide-UDPGlcNAc GlcNAc transferase</fullName>
    </alternativeName>
</protein>
<dbReference type="InterPro" id="IPR004276">
    <property type="entry name" value="GlycoTrans_28_N"/>
</dbReference>
<comment type="catalytic activity">
    <reaction evidence="10">
        <text>di-trans,octa-cis-undecaprenyl diphospho-N-acetyl-alpha-D-muramoyl-L-alanyl-D-glutamyl-meso-2,6-diaminopimeloyl-D-alanyl-D-alanine + UDP-N-acetyl-alpha-D-glucosamine = di-trans,octa-cis-undecaprenyl diphospho-[N-acetyl-alpha-D-glucosaminyl-(1-&gt;4)]-N-acetyl-alpha-D-muramoyl-L-alanyl-D-glutamyl-meso-2,6-diaminopimeloyl-D-alanyl-D-alanine + UDP + H(+)</text>
        <dbReference type="Rhea" id="RHEA:31227"/>
        <dbReference type="ChEBI" id="CHEBI:15378"/>
        <dbReference type="ChEBI" id="CHEBI:57705"/>
        <dbReference type="ChEBI" id="CHEBI:58223"/>
        <dbReference type="ChEBI" id="CHEBI:61387"/>
        <dbReference type="ChEBI" id="CHEBI:61388"/>
        <dbReference type="EC" id="2.4.1.227"/>
    </reaction>
</comment>
<evidence type="ECO:0000256" key="8">
    <source>
        <dbReference type="ARBA" id="ARBA00023306"/>
    </source>
</evidence>
<evidence type="ECO:0000256" key="1">
    <source>
        <dbReference type="ARBA" id="ARBA00022475"/>
    </source>
</evidence>
<dbReference type="GO" id="GO:0071555">
    <property type="term" value="P:cell wall organization"/>
    <property type="evidence" value="ECO:0007669"/>
    <property type="project" value="UniProtKB-KW"/>
</dbReference>
<dbReference type="RefSeq" id="WP_016111874.1">
    <property type="nucleotide sequence ID" value="NZ_KB976193.1"/>
</dbReference>
<evidence type="ECO:0000256" key="5">
    <source>
        <dbReference type="ARBA" id="ARBA00022960"/>
    </source>
</evidence>
<evidence type="ECO:0000256" key="9">
    <source>
        <dbReference type="ARBA" id="ARBA00023316"/>
    </source>
</evidence>
<dbReference type="Gene3D" id="3.40.50.2000">
    <property type="entry name" value="Glycogen Phosphorylase B"/>
    <property type="match status" value="2"/>
</dbReference>
<evidence type="ECO:0000256" key="4">
    <source>
        <dbReference type="ARBA" id="ARBA00022679"/>
    </source>
</evidence>
<dbReference type="GO" id="GO:0050511">
    <property type="term" value="F:undecaprenyldiphospho-muramoylpentapeptide beta-N-acetylglucosaminyltransferase activity"/>
    <property type="evidence" value="ECO:0007669"/>
    <property type="project" value="UniProtKB-UniRule"/>
</dbReference>
<keyword evidence="6 10" id="KW-0573">Peptidoglycan synthesis</keyword>
<comment type="caution">
    <text evidence="10">Lacks conserved residue(s) required for the propagation of feature annotation.</text>
</comment>
<dbReference type="AlphaFoldDB" id="A0A9W5PL91"/>
<dbReference type="EC" id="2.4.1.227" evidence="10"/>
<dbReference type="NCBIfam" id="TIGR01133">
    <property type="entry name" value="murG"/>
    <property type="match status" value="1"/>
</dbReference>
<dbReference type="SUPFAM" id="SSF53756">
    <property type="entry name" value="UDP-Glycosyltransferase/glycogen phosphorylase"/>
    <property type="match status" value="1"/>
</dbReference>
<dbReference type="Pfam" id="PF03033">
    <property type="entry name" value="Glyco_transf_28"/>
    <property type="match status" value="1"/>
</dbReference>
<dbReference type="Proteomes" id="UP000014018">
    <property type="component" value="Unassembled WGS sequence"/>
</dbReference>
<dbReference type="GO" id="GO:0051301">
    <property type="term" value="P:cell division"/>
    <property type="evidence" value="ECO:0007669"/>
    <property type="project" value="UniProtKB-KW"/>
</dbReference>
<evidence type="ECO:0000256" key="7">
    <source>
        <dbReference type="ARBA" id="ARBA00023136"/>
    </source>
</evidence>
<dbReference type="Pfam" id="PF04101">
    <property type="entry name" value="Glyco_tran_28_C"/>
    <property type="match status" value="1"/>
</dbReference>
<dbReference type="HAMAP" id="MF_00033">
    <property type="entry name" value="MurG"/>
    <property type="match status" value="1"/>
</dbReference>
<evidence type="ECO:0000256" key="10">
    <source>
        <dbReference type="HAMAP-Rule" id="MF_00033"/>
    </source>
</evidence>
<comment type="similarity">
    <text evidence="10">Belongs to the glycosyltransferase 28 family. MurG subfamily.</text>
</comment>
<keyword evidence="5 10" id="KW-0133">Cell shape</keyword>
<evidence type="ECO:0000259" key="12">
    <source>
        <dbReference type="Pfam" id="PF04101"/>
    </source>
</evidence>
<proteinExistence type="inferred from homology"/>
<comment type="caution">
    <text evidence="13">The sequence shown here is derived from an EMBL/GenBank/DDBJ whole genome shotgun (WGS) entry which is preliminary data.</text>
</comment>
<dbReference type="GO" id="GO:0008360">
    <property type="term" value="P:regulation of cell shape"/>
    <property type="evidence" value="ECO:0007669"/>
    <property type="project" value="UniProtKB-KW"/>
</dbReference>
<keyword evidence="1 10" id="KW-1003">Cell membrane</keyword>
<comment type="subcellular location">
    <subcellularLocation>
        <location evidence="10">Cell membrane</location>
        <topology evidence="10">Peripheral membrane protein</topology>
        <orientation evidence="10">Cytoplasmic side</orientation>
    </subcellularLocation>
</comment>
<dbReference type="GO" id="GO:0009252">
    <property type="term" value="P:peptidoglycan biosynthetic process"/>
    <property type="evidence" value="ECO:0007669"/>
    <property type="project" value="UniProtKB-UniRule"/>
</dbReference>
<dbReference type="PANTHER" id="PTHR21015:SF27">
    <property type="entry name" value="UDP-N-ACETYLGLUCOSAMINE--N-ACETYLMURAMYL-(PENTAPEPTIDE) PYROPHOSPHORYL-UNDECAPRENOL N-ACETYLGLUCOSAMINE TRANSFERASE"/>
    <property type="match status" value="1"/>
</dbReference>
<evidence type="ECO:0000259" key="11">
    <source>
        <dbReference type="Pfam" id="PF03033"/>
    </source>
</evidence>
<keyword evidence="2 10" id="KW-0132">Cell division</keyword>
<dbReference type="NCBIfam" id="NF009102">
    <property type="entry name" value="PRK12446.1"/>
    <property type="match status" value="1"/>
</dbReference>
<keyword evidence="8 10" id="KW-0131">Cell cycle</keyword>
<dbReference type="GO" id="GO:0005975">
    <property type="term" value="P:carbohydrate metabolic process"/>
    <property type="evidence" value="ECO:0007669"/>
    <property type="project" value="InterPro"/>
</dbReference>
<dbReference type="InterPro" id="IPR007235">
    <property type="entry name" value="Glyco_trans_28_C"/>
</dbReference>
<feature type="binding site" evidence="10">
    <location>
        <begin position="12"/>
        <end position="14"/>
    </location>
    <ligand>
        <name>UDP-N-acetyl-alpha-D-glucosamine</name>
        <dbReference type="ChEBI" id="CHEBI:57705"/>
    </ligand>
</feature>
<keyword evidence="9 10" id="KW-0961">Cell wall biogenesis/degradation</keyword>